<protein>
    <recommendedName>
        <fullName evidence="6">Helicase</fullName>
    </recommendedName>
</protein>
<dbReference type="GO" id="GO:0005524">
    <property type="term" value="F:ATP binding"/>
    <property type="evidence" value="ECO:0007669"/>
    <property type="project" value="InterPro"/>
</dbReference>
<dbReference type="GO" id="GO:0005829">
    <property type="term" value="C:cytosol"/>
    <property type="evidence" value="ECO:0007669"/>
    <property type="project" value="TreeGrafter"/>
</dbReference>
<reference evidence="4 5" key="1">
    <citation type="submission" date="2017-03" db="EMBL/GenBank/DDBJ databases">
        <title>Draft genome sequence of Streptomyces scabrisporus NF3, endophyte isolated from Amphipterygium adstringens.</title>
        <authorList>
            <person name="Vazquez M."/>
            <person name="Ceapa C.D."/>
            <person name="Rodriguez Luna D."/>
            <person name="Sanchez Esquivel S."/>
        </authorList>
    </citation>
    <scope>NUCLEOTIDE SEQUENCE [LARGE SCALE GENOMIC DNA]</scope>
    <source>
        <strain evidence="4 5">NF3</strain>
    </source>
</reference>
<dbReference type="PROSITE" id="PS51192">
    <property type="entry name" value="HELICASE_ATP_BIND_1"/>
    <property type="match status" value="1"/>
</dbReference>
<dbReference type="SUPFAM" id="SSF52540">
    <property type="entry name" value="P-loop containing nucleoside triphosphate hydrolases"/>
    <property type="match status" value="1"/>
</dbReference>
<dbReference type="InterPro" id="IPR050742">
    <property type="entry name" value="Helicase_Restrict-Modif_Enz"/>
</dbReference>
<dbReference type="SMART" id="SM00487">
    <property type="entry name" value="DEXDc"/>
    <property type="match status" value="1"/>
</dbReference>
<dbReference type="GO" id="GO:0016787">
    <property type="term" value="F:hydrolase activity"/>
    <property type="evidence" value="ECO:0007669"/>
    <property type="project" value="InterPro"/>
</dbReference>
<dbReference type="PROSITE" id="PS51194">
    <property type="entry name" value="HELICASE_CTER"/>
    <property type="match status" value="1"/>
</dbReference>
<feature type="region of interest" description="Disordered" evidence="1">
    <location>
        <begin position="495"/>
        <end position="516"/>
    </location>
</feature>
<dbReference type="Gene3D" id="3.40.50.300">
    <property type="entry name" value="P-loop containing nucleotide triphosphate hydrolases"/>
    <property type="match status" value="2"/>
</dbReference>
<name>A0A1T3NJC4_9ACTN</name>
<feature type="domain" description="Helicase C-terminal" evidence="3">
    <location>
        <begin position="317"/>
        <end position="487"/>
    </location>
</feature>
<evidence type="ECO:0008006" key="6">
    <source>
        <dbReference type="Google" id="ProtNLM"/>
    </source>
</evidence>
<dbReference type="CDD" id="cd18785">
    <property type="entry name" value="SF2_C"/>
    <property type="match status" value="1"/>
</dbReference>
<dbReference type="Pfam" id="PF00271">
    <property type="entry name" value="Helicase_C"/>
    <property type="match status" value="1"/>
</dbReference>
<dbReference type="InterPro" id="IPR027417">
    <property type="entry name" value="P-loop_NTPase"/>
</dbReference>
<organism evidence="4 5">
    <name type="scientific">Embleya scabrispora</name>
    <dbReference type="NCBI Taxonomy" id="159449"/>
    <lineage>
        <taxon>Bacteria</taxon>
        <taxon>Bacillati</taxon>
        <taxon>Actinomycetota</taxon>
        <taxon>Actinomycetes</taxon>
        <taxon>Kitasatosporales</taxon>
        <taxon>Streptomycetaceae</taxon>
        <taxon>Embleya</taxon>
    </lineage>
</organism>
<keyword evidence="5" id="KW-1185">Reference proteome</keyword>
<evidence type="ECO:0000259" key="2">
    <source>
        <dbReference type="PROSITE" id="PS51192"/>
    </source>
</evidence>
<dbReference type="Pfam" id="PF03457">
    <property type="entry name" value="HA"/>
    <property type="match status" value="2"/>
</dbReference>
<evidence type="ECO:0000313" key="4">
    <source>
        <dbReference type="EMBL" id="OPC76828.1"/>
    </source>
</evidence>
<feature type="region of interest" description="Disordered" evidence="1">
    <location>
        <begin position="1"/>
        <end position="22"/>
    </location>
</feature>
<dbReference type="GO" id="GO:0003677">
    <property type="term" value="F:DNA binding"/>
    <property type="evidence" value="ECO:0007669"/>
    <property type="project" value="InterPro"/>
</dbReference>
<accession>A0A1T3NJC4</accession>
<dbReference type="Proteomes" id="UP000190037">
    <property type="component" value="Unassembled WGS sequence"/>
</dbReference>
<dbReference type="PANTHER" id="PTHR47396:SF1">
    <property type="entry name" value="ATP-DEPENDENT HELICASE IRC3-RELATED"/>
    <property type="match status" value="1"/>
</dbReference>
<dbReference type="InterPro" id="IPR006935">
    <property type="entry name" value="Helicase/UvrB_N"/>
</dbReference>
<proteinExistence type="predicted"/>
<dbReference type="InterPro" id="IPR014001">
    <property type="entry name" value="Helicase_ATP-bd"/>
</dbReference>
<feature type="domain" description="Helicase ATP-binding" evidence="2">
    <location>
        <begin position="61"/>
        <end position="234"/>
    </location>
</feature>
<evidence type="ECO:0000256" key="1">
    <source>
        <dbReference type="SAM" id="MobiDB-lite"/>
    </source>
</evidence>
<comment type="caution">
    <text evidence="4">The sequence shown here is derived from an EMBL/GenBank/DDBJ whole genome shotgun (WGS) entry which is preliminary data.</text>
</comment>
<dbReference type="InterPro" id="IPR001650">
    <property type="entry name" value="Helicase_C-like"/>
</dbReference>
<gene>
    <name evidence="4" type="ORF">B4N89_45995</name>
</gene>
<dbReference type="SMART" id="SM00490">
    <property type="entry name" value="HELICc"/>
    <property type="match status" value="1"/>
</dbReference>
<sequence>MPVPDRHGGLPSAASHRHGRRPPGRLRVISAIVTRPCPVHEETFVPSPLRPHQLRAVEDLLRTLTTHPRGLLAMPCGTGKSRTAVAAADRIASVLDPQDARILIVVPYLTLVRQLLGEAAEAVGADELGRVIAVCSDPHILSPLARDGGIRGRVTSRPDELVALLAPPGRATVASTYDSLPTLAAAHRLGLRPWTVTIADESHRSAGRENKPWAIIHDDDTIASRRRIYATATPWIASGTGIVGMDDEEVFGPRAHTLTSGKAVAENLLAPCRTLVPVITDAALRDAASRASDDGATYYRLGPGAALAPDMLASQLAILRAAHQYGIRRLITYHPSIAQARAFATTLEQAIRLLPHDERPTALWAGHIDSTQPRAEQRATLDRLRTPTADDSTLVVVANVQMLREGIDLPAVDAVALFGAWSSHIAVTQAIGRAQRRGDPRVSKVGYIIVPAVLGPDQDPAAALESTQWSTVVQVCSALAAADEDLAAEFIEARRAQGSAPHPSAQPRLSTGEPPSWLRITGVPAPEDFARAVTVRAIHAFTSSWDERYGAARAFFLEHGHLAPPDDHVAPSGVRLGEWLKQLRRPRTTVTAHRRRLLDAIGMCWTPHDRDRARLLADLSTFHAEHGHVNVPHAYVCPGPDGQRLDSRVNKLRTRGRASVPAPYARQLESLGFEWTPAQSHRAQFLADLRAYKDEHGDLLVPVAYTTGDPPRALGQQVNNVRTRHARGDRVDPELDAMGFVWNDAEARWQTKLAVLKTDGTDPQDMSARYATGDGMEIGRWLWAQRKAYRV</sequence>
<dbReference type="AlphaFoldDB" id="A0A1T3NJC4"/>
<dbReference type="Gene3D" id="6.10.140.530">
    <property type="match status" value="1"/>
</dbReference>
<dbReference type="EMBL" id="MWQN01000005">
    <property type="protein sequence ID" value="OPC76828.1"/>
    <property type="molecule type" value="Genomic_DNA"/>
</dbReference>
<dbReference type="PANTHER" id="PTHR47396">
    <property type="entry name" value="TYPE I RESTRICTION ENZYME ECOKI R PROTEIN"/>
    <property type="match status" value="1"/>
</dbReference>
<evidence type="ECO:0000259" key="3">
    <source>
        <dbReference type="PROSITE" id="PS51194"/>
    </source>
</evidence>
<dbReference type="InterPro" id="IPR005114">
    <property type="entry name" value="Helicase_assoc"/>
</dbReference>
<dbReference type="Pfam" id="PF04851">
    <property type="entry name" value="ResIII"/>
    <property type="match status" value="1"/>
</dbReference>
<evidence type="ECO:0000313" key="5">
    <source>
        <dbReference type="Proteomes" id="UP000190037"/>
    </source>
</evidence>